<dbReference type="Pfam" id="PF00005">
    <property type="entry name" value="ABC_tran"/>
    <property type="match status" value="1"/>
</dbReference>
<reference evidence="7" key="1">
    <citation type="journal article" date="2019" name="Int. J. Syst. Evol. Microbiol.">
        <title>The Global Catalogue of Microorganisms (GCM) 10K type strain sequencing project: providing services to taxonomists for standard genome sequencing and annotation.</title>
        <authorList>
            <consortium name="The Broad Institute Genomics Platform"/>
            <consortium name="The Broad Institute Genome Sequencing Center for Infectious Disease"/>
            <person name="Wu L."/>
            <person name="Ma J."/>
        </authorList>
    </citation>
    <scope>NUCLEOTIDE SEQUENCE [LARGE SCALE GENOMIC DNA]</scope>
    <source>
        <strain evidence="7">JCM 17804</strain>
    </source>
</reference>
<dbReference type="InterPro" id="IPR003439">
    <property type="entry name" value="ABC_transporter-like_ATP-bd"/>
</dbReference>
<evidence type="ECO:0000256" key="2">
    <source>
        <dbReference type="ARBA" id="ARBA00022475"/>
    </source>
</evidence>
<dbReference type="Pfam" id="PF12399">
    <property type="entry name" value="BCA_ABC_TP_C"/>
    <property type="match status" value="1"/>
</dbReference>
<dbReference type="PANTHER" id="PTHR45772">
    <property type="entry name" value="CONSERVED COMPONENT OF ABC TRANSPORTER FOR NATURAL AMINO ACIDS-RELATED"/>
    <property type="match status" value="1"/>
</dbReference>
<comment type="caution">
    <text evidence="6">The sequence shown here is derived from an EMBL/GenBank/DDBJ whole genome shotgun (WGS) entry which is preliminary data.</text>
</comment>
<evidence type="ECO:0000256" key="3">
    <source>
        <dbReference type="ARBA" id="ARBA00022741"/>
    </source>
</evidence>
<accession>A0ABP8IBD2</accession>
<keyword evidence="1" id="KW-0813">Transport</keyword>
<keyword evidence="2" id="KW-0472">Membrane</keyword>
<dbReference type="SUPFAM" id="SSF52540">
    <property type="entry name" value="P-loop containing nucleoside triphosphate hydrolases"/>
    <property type="match status" value="1"/>
</dbReference>
<dbReference type="RefSeq" id="WP_345541052.1">
    <property type="nucleotide sequence ID" value="NZ_BAABGJ010000080.1"/>
</dbReference>
<keyword evidence="4 6" id="KW-0067">ATP-binding</keyword>
<dbReference type="InterPro" id="IPR017871">
    <property type="entry name" value="ABC_transporter-like_CS"/>
</dbReference>
<keyword evidence="3" id="KW-0547">Nucleotide-binding</keyword>
<dbReference type="PROSITE" id="PS00211">
    <property type="entry name" value="ABC_TRANSPORTER_1"/>
    <property type="match status" value="1"/>
</dbReference>
<keyword evidence="2" id="KW-1003">Cell membrane</keyword>
<dbReference type="InterPro" id="IPR003593">
    <property type="entry name" value="AAA+_ATPase"/>
</dbReference>
<keyword evidence="7" id="KW-1185">Reference proteome</keyword>
<dbReference type="CDD" id="cd03219">
    <property type="entry name" value="ABC_Mj1267_LivG_branched"/>
    <property type="match status" value="1"/>
</dbReference>
<evidence type="ECO:0000256" key="4">
    <source>
        <dbReference type="ARBA" id="ARBA00022840"/>
    </source>
</evidence>
<protein>
    <submittedName>
        <fullName evidence="6">ABC transporter ATP-binding protein</fullName>
    </submittedName>
</protein>
<feature type="domain" description="ABC transporter" evidence="5">
    <location>
        <begin position="4"/>
        <end position="251"/>
    </location>
</feature>
<evidence type="ECO:0000259" key="5">
    <source>
        <dbReference type="PROSITE" id="PS50893"/>
    </source>
</evidence>
<gene>
    <name evidence="6" type="ORF">GCM10023165_47350</name>
</gene>
<dbReference type="InterPro" id="IPR051120">
    <property type="entry name" value="ABC_AA/LPS_Transport"/>
</dbReference>
<dbReference type="InterPro" id="IPR027417">
    <property type="entry name" value="P-loop_NTPase"/>
</dbReference>
<dbReference type="PANTHER" id="PTHR45772:SF9">
    <property type="entry name" value="CONSERVED COMPONENT OF ABC TRANSPORTER FOR NATURAL AMINO ACIDS"/>
    <property type="match status" value="1"/>
</dbReference>
<dbReference type="EMBL" id="BAABGJ010000080">
    <property type="protein sequence ID" value="GAA4355331.1"/>
    <property type="molecule type" value="Genomic_DNA"/>
</dbReference>
<dbReference type="InterPro" id="IPR032823">
    <property type="entry name" value="BCA_ABC_TP_C"/>
</dbReference>
<proteinExistence type="predicted"/>
<organism evidence="6 7">
    <name type="scientific">Variovorax defluvii</name>
    <dbReference type="NCBI Taxonomy" id="913761"/>
    <lineage>
        <taxon>Bacteria</taxon>
        <taxon>Pseudomonadati</taxon>
        <taxon>Pseudomonadota</taxon>
        <taxon>Betaproteobacteria</taxon>
        <taxon>Burkholderiales</taxon>
        <taxon>Comamonadaceae</taxon>
        <taxon>Variovorax</taxon>
    </lineage>
</organism>
<evidence type="ECO:0000313" key="6">
    <source>
        <dbReference type="EMBL" id="GAA4355331.1"/>
    </source>
</evidence>
<evidence type="ECO:0000256" key="1">
    <source>
        <dbReference type="ARBA" id="ARBA00022448"/>
    </source>
</evidence>
<dbReference type="Proteomes" id="UP001500975">
    <property type="component" value="Unassembled WGS sequence"/>
</dbReference>
<dbReference type="Gene3D" id="3.40.50.300">
    <property type="entry name" value="P-loop containing nucleotide triphosphate hydrolases"/>
    <property type="match status" value="1"/>
</dbReference>
<dbReference type="PROSITE" id="PS50893">
    <property type="entry name" value="ABC_TRANSPORTER_2"/>
    <property type="match status" value="1"/>
</dbReference>
<dbReference type="GO" id="GO:0005524">
    <property type="term" value="F:ATP binding"/>
    <property type="evidence" value="ECO:0007669"/>
    <property type="project" value="UniProtKB-KW"/>
</dbReference>
<sequence length="256" mass="27383">MALLDVENLRISFGGLHAVDGLSTSVRQGQIKGIIGPNGAGKTTLFNAIAGIQKLSAGSIRLEGRPIESLQPWQRAGLGIARTFQNLQIFPELSLIENVMIGCHPKARAGFCGALLGLPGVRREERTIEERAYAQLGLLGMQDRALSPAGDLSFGESKLLEIARALAADPKILMLDEPIAGVPAAEQAPVVRMIREINARGVTVILVEHNMRMVMGLCDEILVLRSGRFLAQGTPREIAADPEVIGAYLGEEPAHA</sequence>
<name>A0ABP8IBD2_9BURK</name>
<dbReference type="SMART" id="SM00382">
    <property type="entry name" value="AAA"/>
    <property type="match status" value="1"/>
</dbReference>
<evidence type="ECO:0000313" key="7">
    <source>
        <dbReference type="Proteomes" id="UP001500975"/>
    </source>
</evidence>